<protein>
    <submittedName>
        <fullName evidence="7">NAD(P)H-dependent oxidoreductase subunit E</fullName>
    </submittedName>
</protein>
<keyword evidence="3" id="KW-0479">Metal-binding</keyword>
<proteinExistence type="inferred from homology"/>
<name>A0ABT1Y0K8_9FIRM</name>
<comment type="similarity">
    <text evidence="1">Belongs to the complex I 24 kDa subunit family.</text>
</comment>
<dbReference type="InterPro" id="IPR042128">
    <property type="entry name" value="NuoE_dom"/>
</dbReference>
<dbReference type="PIRSF" id="PIRSF000216">
    <property type="entry name" value="NADH_DH_24kDa"/>
    <property type="match status" value="1"/>
</dbReference>
<evidence type="ECO:0000256" key="4">
    <source>
        <dbReference type="ARBA" id="ARBA00023004"/>
    </source>
</evidence>
<comment type="cofactor">
    <cofactor evidence="6">
        <name>[2Fe-2S] cluster</name>
        <dbReference type="ChEBI" id="CHEBI:190135"/>
    </cofactor>
</comment>
<dbReference type="InterPro" id="IPR041921">
    <property type="entry name" value="NuoE_N"/>
</dbReference>
<evidence type="ECO:0000256" key="5">
    <source>
        <dbReference type="ARBA" id="ARBA00023014"/>
    </source>
</evidence>
<reference evidence="7 8" key="1">
    <citation type="submission" date="2022-08" db="EMBL/GenBank/DDBJ databases">
        <title>Proteogenomics of the novel Dehalobacterium formicoaceticum strain EZ94 highlights a key role of methyltransferases during anaerobic dichloromethane degradation.</title>
        <authorList>
            <person name="Wasmund K."/>
        </authorList>
    </citation>
    <scope>NUCLEOTIDE SEQUENCE [LARGE SCALE GENOMIC DNA]</scope>
    <source>
        <strain evidence="7 8">EZ94</strain>
    </source>
</reference>
<comment type="caution">
    <text evidence="7">The sequence shown here is derived from an EMBL/GenBank/DDBJ whole genome shotgun (WGS) entry which is preliminary data.</text>
</comment>
<evidence type="ECO:0000313" key="7">
    <source>
        <dbReference type="EMBL" id="MCR6544399.1"/>
    </source>
</evidence>
<dbReference type="Gene3D" id="1.10.10.1590">
    <property type="entry name" value="NADH-quinone oxidoreductase subunit E"/>
    <property type="match status" value="1"/>
</dbReference>
<keyword evidence="5" id="KW-0411">Iron-sulfur</keyword>
<sequence length="171" mass="19028">MVDEIKKGLQVTMQINIEKVDQIIGKYQEDSSALIRLLQEINREFRYLPKEALLRVAEKLDIPLSQLYSMATFYKSFKLTPSGQHEIHVCMGTACHVRGAQKILDTLTQKLHILPGETTADGQYTLETVNCLGACALGPLVTIDGKYTGKLKPKDAEKLVGGLYEKNSESS</sequence>
<dbReference type="Gene3D" id="3.40.30.10">
    <property type="entry name" value="Glutaredoxin"/>
    <property type="match status" value="1"/>
</dbReference>
<evidence type="ECO:0000313" key="8">
    <source>
        <dbReference type="Proteomes" id="UP001524944"/>
    </source>
</evidence>
<dbReference type="EMBL" id="JANPWE010000001">
    <property type="protein sequence ID" value="MCR6544399.1"/>
    <property type="molecule type" value="Genomic_DNA"/>
</dbReference>
<dbReference type="CDD" id="cd03064">
    <property type="entry name" value="TRX_Fd_NuoE"/>
    <property type="match status" value="1"/>
</dbReference>
<organism evidence="7 8">
    <name type="scientific">Dehalobacterium formicoaceticum</name>
    <dbReference type="NCBI Taxonomy" id="51515"/>
    <lineage>
        <taxon>Bacteria</taxon>
        <taxon>Bacillati</taxon>
        <taxon>Bacillota</taxon>
        <taxon>Clostridia</taxon>
        <taxon>Eubacteriales</taxon>
        <taxon>Peptococcaceae</taxon>
        <taxon>Dehalobacterium</taxon>
    </lineage>
</organism>
<dbReference type="InterPro" id="IPR028431">
    <property type="entry name" value="NADP_DH_HndA-like"/>
</dbReference>
<keyword evidence="4" id="KW-0408">Iron</keyword>
<dbReference type="Pfam" id="PF01257">
    <property type="entry name" value="2Fe-2S_thioredx"/>
    <property type="match status" value="1"/>
</dbReference>
<dbReference type="InterPro" id="IPR036249">
    <property type="entry name" value="Thioredoxin-like_sf"/>
</dbReference>
<dbReference type="Proteomes" id="UP001524944">
    <property type="component" value="Unassembled WGS sequence"/>
</dbReference>
<dbReference type="PANTHER" id="PTHR43342">
    <property type="entry name" value="NADH-QUINONE OXIDOREDUCTASE, E SUBUNIT"/>
    <property type="match status" value="1"/>
</dbReference>
<accession>A0ABT1Y0K8</accession>
<dbReference type="SUPFAM" id="SSF52833">
    <property type="entry name" value="Thioredoxin-like"/>
    <property type="match status" value="1"/>
</dbReference>
<dbReference type="RefSeq" id="WP_242965410.1">
    <property type="nucleotide sequence ID" value="NZ_CP022121.1"/>
</dbReference>
<dbReference type="InterPro" id="IPR002023">
    <property type="entry name" value="NuoE-like"/>
</dbReference>
<gene>
    <name evidence="7" type="ORF">NVS47_02535</name>
</gene>
<keyword evidence="8" id="KW-1185">Reference proteome</keyword>
<evidence type="ECO:0000256" key="2">
    <source>
        <dbReference type="ARBA" id="ARBA00022714"/>
    </source>
</evidence>
<dbReference type="PANTHER" id="PTHR43342:SF1">
    <property type="entry name" value="BIFURCATING [FEFE] HYDROGENASE GAMMA SUBUNIT"/>
    <property type="match status" value="1"/>
</dbReference>
<evidence type="ECO:0000256" key="6">
    <source>
        <dbReference type="ARBA" id="ARBA00034078"/>
    </source>
</evidence>
<keyword evidence="2" id="KW-0001">2Fe-2S</keyword>
<evidence type="ECO:0000256" key="3">
    <source>
        <dbReference type="ARBA" id="ARBA00022723"/>
    </source>
</evidence>
<evidence type="ECO:0000256" key="1">
    <source>
        <dbReference type="ARBA" id="ARBA00010643"/>
    </source>
</evidence>